<name>A0A1I7WKU2_HETBA</name>
<dbReference type="AlphaFoldDB" id="A0A1I7WKU2"/>
<proteinExistence type="predicted"/>
<accession>A0A1I7WKU2</accession>
<dbReference type="WBParaSite" id="Hba_05593">
    <property type="protein sequence ID" value="Hba_05593"/>
    <property type="gene ID" value="Hba_05593"/>
</dbReference>
<sequence>MSLSFLWNLPLEQVQLSLLLNLVMEQTRSFYEHLHLCLEKKNSYTSCSHHSSLLIYFHLDRISFSQPIGSFNLWIILLNIFKMFSERKLPTATILENHGIKLVFLI</sequence>
<keyword evidence="1" id="KW-1185">Reference proteome</keyword>
<evidence type="ECO:0000313" key="1">
    <source>
        <dbReference type="Proteomes" id="UP000095283"/>
    </source>
</evidence>
<evidence type="ECO:0000313" key="2">
    <source>
        <dbReference type="WBParaSite" id="Hba_05593"/>
    </source>
</evidence>
<reference evidence="2" key="1">
    <citation type="submission" date="2016-11" db="UniProtKB">
        <authorList>
            <consortium name="WormBaseParasite"/>
        </authorList>
    </citation>
    <scope>IDENTIFICATION</scope>
</reference>
<organism evidence="1 2">
    <name type="scientific">Heterorhabditis bacteriophora</name>
    <name type="common">Entomopathogenic nematode worm</name>
    <dbReference type="NCBI Taxonomy" id="37862"/>
    <lineage>
        <taxon>Eukaryota</taxon>
        <taxon>Metazoa</taxon>
        <taxon>Ecdysozoa</taxon>
        <taxon>Nematoda</taxon>
        <taxon>Chromadorea</taxon>
        <taxon>Rhabditida</taxon>
        <taxon>Rhabditina</taxon>
        <taxon>Rhabditomorpha</taxon>
        <taxon>Strongyloidea</taxon>
        <taxon>Heterorhabditidae</taxon>
        <taxon>Heterorhabditis</taxon>
    </lineage>
</organism>
<dbReference type="Proteomes" id="UP000095283">
    <property type="component" value="Unplaced"/>
</dbReference>
<protein>
    <submittedName>
        <fullName evidence="2">Ovule protein</fullName>
    </submittedName>
</protein>